<feature type="non-terminal residue" evidence="2">
    <location>
        <position position="1"/>
    </location>
</feature>
<evidence type="ECO:0000313" key="3">
    <source>
        <dbReference type="Proteomes" id="UP000824229"/>
    </source>
</evidence>
<feature type="domain" description="YegS/DAGK C-terminal" evidence="1">
    <location>
        <begin position="2"/>
        <end position="75"/>
    </location>
</feature>
<proteinExistence type="predicted"/>
<protein>
    <submittedName>
        <fullName evidence="2">Lipid kinase</fullName>
    </submittedName>
</protein>
<dbReference type="EMBL" id="JAHLFQ010000122">
    <property type="protein sequence ID" value="MBU3804208.1"/>
    <property type="molecule type" value="Genomic_DNA"/>
</dbReference>
<evidence type="ECO:0000259" key="1">
    <source>
        <dbReference type="Pfam" id="PF19279"/>
    </source>
</evidence>
<dbReference type="SUPFAM" id="SSF111331">
    <property type="entry name" value="NAD kinase/diacylglycerol kinase-like"/>
    <property type="match status" value="1"/>
</dbReference>
<dbReference type="AlphaFoldDB" id="A0A9E2KCS9"/>
<dbReference type="Proteomes" id="UP000824229">
    <property type="component" value="Unassembled WGS sequence"/>
</dbReference>
<dbReference type="InterPro" id="IPR016064">
    <property type="entry name" value="NAD/diacylglycerol_kinase_sf"/>
</dbReference>
<dbReference type="Gene3D" id="2.60.200.40">
    <property type="match status" value="1"/>
</dbReference>
<organism evidence="2 3">
    <name type="scientific">Candidatus Cellulosilyticum pullistercoris</name>
    <dbReference type="NCBI Taxonomy" id="2838521"/>
    <lineage>
        <taxon>Bacteria</taxon>
        <taxon>Bacillati</taxon>
        <taxon>Bacillota</taxon>
        <taxon>Clostridia</taxon>
        <taxon>Lachnospirales</taxon>
        <taxon>Cellulosilyticaceae</taxon>
        <taxon>Cellulosilyticum</taxon>
    </lineage>
</organism>
<dbReference type="GO" id="GO:0016301">
    <property type="term" value="F:kinase activity"/>
    <property type="evidence" value="ECO:0007669"/>
    <property type="project" value="UniProtKB-KW"/>
</dbReference>
<accession>A0A9E2KCS9</accession>
<keyword evidence="2" id="KW-0808">Transferase</keyword>
<reference evidence="2" key="2">
    <citation type="submission" date="2021-04" db="EMBL/GenBank/DDBJ databases">
        <authorList>
            <person name="Gilroy R."/>
        </authorList>
    </citation>
    <scope>NUCLEOTIDE SEQUENCE</scope>
    <source>
        <strain evidence="2">B5-657</strain>
    </source>
</reference>
<keyword evidence="2" id="KW-0418">Kinase</keyword>
<comment type="caution">
    <text evidence="2">The sequence shown here is derived from an EMBL/GenBank/DDBJ whole genome shotgun (WGS) entry which is preliminary data.</text>
</comment>
<dbReference type="Pfam" id="PF19279">
    <property type="entry name" value="YegS_C"/>
    <property type="match status" value="1"/>
</dbReference>
<sequence length="78" mass="8849">VCIKNVNIFEMPALMFKVLQGEHLKDVNVDYLTGSHIKIECHNQEENHFVTDIDGEAGPDLPMDIKVLSKKIRVYLPG</sequence>
<name>A0A9E2KCS9_9FIRM</name>
<evidence type="ECO:0000313" key="2">
    <source>
        <dbReference type="EMBL" id="MBU3804208.1"/>
    </source>
</evidence>
<gene>
    <name evidence="2" type="ORF">H9872_05595</name>
</gene>
<dbReference type="InterPro" id="IPR045540">
    <property type="entry name" value="YegS/DAGK_C"/>
</dbReference>
<reference evidence="2" key="1">
    <citation type="journal article" date="2021" name="PeerJ">
        <title>Extensive microbial diversity within the chicken gut microbiome revealed by metagenomics and culture.</title>
        <authorList>
            <person name="Gilroy R."/>
            <person name="Ravi A."/>
            <person name="Getino M."/>
            <person name="Pursley I."/>
            <person name="Horton D.L."/>
            <person name="Alikhan N.F."/>
            <person name="Baker D."/>
            <person name="Gharbi K."/>
            <person name="Hall N."/>
            <person name="Watson M."/>
            <person name="Adriaenssens E.M."/>
            <person name="Foster-Nyarko E."/>
            <person name="Jarju S."/>
            <person name="Secka A."/>
            <person name="Antonio M."/>
            <person name="Oren A."/>
            <person name="Chaudhuri R.R."/>
            <person name="La Ragione R."/>
            <person name="Hildebrand F."/>
            <person name="Pallen M.J."/>
        </authorList>
    </citation>
    <scope>NUCLEOTIDE SEQUENCE</scope>
    <source>
        <strain evidence="2">B5-657</strain>
    </source>
</reference>